<organism evidence="1 2">
    <name type="scientific">Paraburkholderia caribensis MBA4</name>
    <dbReference type="NCBI Taxonomy" id="1323664"/>
    <lineage>
        <taxon>Bacteria</taxon>
        <taxon>Pseudomonadati</taxon>
        <taxon>Pseudomonadota</taxon>
        <taxon>Betaproteobacteria</taxon>
        <taxon>Burkholderiales</taxon>
        <taxon>Burkholderiaceae</taxon>
        <taxon>Paraburkholderia</taxon>
    </lineage>
</organism>
<proteinExistence type="predicted"/>
<dbReference type="Proteomes" id="UP000019146">
    <property type="component" value="Chromosome 2"/>
</dbReference>
<dbReference type="AlphaFoldDB" id="A0A0P0RE47"/>
<dbReference type="EMBL" id="CP012747">
    <property type="protein sequence ID" value="ALL66780.1"/>
    <property type="molecule type" value="Genomic_DNA"/>
</dbReference>
<name>A0A0P0RE47_9BURK</name>
<protein>
    <submittedName>
        <fullName evidence="1">Uncharacterized protein</fullName>
    </submittedName>
</protein>
<accession>A0A0P0RE47</accession>
<evidence type="ECO:0000313" key="2">
    <source>
        <dbReference type="Proteomes" id="UP000019146"/>
    </source>
</evidence>
<gene>
    <name evidence="1" type="ORF">K788_0003024</name>
</gene>
<reference evidence="1 2" key="1">
    <citation type="journal article" date="2014" name="Genome Announc.">
        <title>Draft Genome Sequence of the Haloacid-Degrading Burkholderia caribensis Strain MBA4.</title>
        <authorList>
            <person name="Pan Y."/>
            <person name="Kong K.F."/>
            <person name="Tsang J.S."/>
        </authorList>
    </citation>
    <scope>NUCLEOTIDE SEQUENCE [LARGE SCALE GENOMIC DNA]</scope>
    <source>
        <strain evidence="1 2">MBA4</strain>
    </source>
</reference>
<sequence length="40" mass="4094">MDAAWIGVATSNANVGGISLGTSAETRPMERELIGMTGDL</sequence>
<dbReference type="KEGG" id="bcai:K788_0003024"/>
<evidence type="ECO:0000313" key="1">
    <source>
        <dbReference type="EMBL" id="ALL66780.1"/>
    </source>
</evidence>